<protein>
    <submittedName>
        <fullName evidence="3">Uncharacterized protein</fullName>
    </submittedName>
</protein>
<organism evidence="3 4">
    <name type="scientific">Elasticomyces elasticus</name>
    <dbReference type="NCBI Taxonomy" id="574655"/>
    <lineage>
        <taxon>Eukaryota</taxon>
        <taxon>Fungi</taxon>
        <taxon>Dikarya</taxon>
        <taxon>Ascomycota</taxon>
        <taxon>Pezizomycotina</taxon>
        <taxon>Dothideomycetes</taxon>
        <taxon>Dothideomycetidae</taxon>
        <taxon>Mycosphaerellales</taxon>
        <taxon>Teratosphaeriaceae</taxon>
        <taxon>Elasticomyces</taxon>
    </lineage>
</organism>
<proteinExistence type="predicted"/>
<evidence type="ECO:0000256" key="2">
    <source>
        <dbReference type="SAM" id="Phobius"/>
    </source>
</evidence>
<evidence type="ECO:0000313" key="4">
    <source>
        <dbReference type="Proteomes" id="UP001310594"/>
    </source>
</evidence>
<keyword evidence="2" id="KW-0472">Membrane</keyword>
<feature type="transmembrane region" description="Helical" evidence="2">
    <location>
        <begin position="298"/>
        <end position="323"/>
    </location>
</feature>
<keyword evidence="2" id="KW-1133">Transmembrane helix</keyword>
<dbReference type="Proteomes" id="UP001310594">
    <property type="component" value="Unassembled WGS sequence"/>
</dbReference>
<accession>A0AAN8A579</accession>
<evidence type="ECO:0000256" key="1">
    <source>
        <dbReference type="SAM" id="MobiDB-lite"/>
    </source>
</evidence>
<feature type="transmembrane region" description="Helical" evidence="2">
    <location>
        <begin position="268"/>
        <end position="286"/>
    </location>
</feature>
<keyword evidence="2" id="KW-0812">Transmembrane</keyword>
<dbReference type="AlphaFoldDB" id="A0AAN8A579"/>
<name>A0AAN8A579_9PEZI</name>
<feature type="region of interest" description="Disordered" evidence="1">
    <location>
        <begin position="48"/>
        <end position="76"/>
    </location>
</feature>
<evidence type="ECO:0000313" key="3">
    <source>
        <dbReference type="EMBL" id="KAK5706670.1"/>
    </source>
</evidence>
<feature type="compositionally biased region" description="Low complexity" evidence="1">
    <location>
        <begin position="51"/>
        <end position="68"/>
    </location>
</feature>
<reference evidence="3" key="1">
    <citation type="submission" date="2023-08" db="EMBL/GenBank/DDBJ databases">
        <title>Black Yeasts Isolated from many extreme environments.</title>
        <authorList>
            <person name="Coleine C."/>
            <person name="Stajich J.E."/>
            <person name="Selbmann L."/>
        </authorList>
    </citation>
    <scope>NUCLEOTIDE SEQUENCE</scope>
    <source>
        <strain evidence="3">CCFEE 5810</strain>
    </source>
</reference>
<dbReference type="EMBL" id="JAVRQU010000002">
    <property type="protein sequence ID" value="KAK5706670.1"/>
    <property type="molecule type" value="Genomic_DNA"/>
</dbReference>
<feature type="transmembrane region" description="Helical" evidence="2">
    <location>
        <begin position="226"/>
        <end position="247"/>
    </location>
</feature>
<sequence length="403" mass="44817">MATQSTLKRLPLTQATVTPPALNRQHSHNAPTCNTASATAVLTILRTKNGSRSSSPRSSPVSSPSDSPQTHRRTSWEDCRCQREGYISFPDFDELNAKAQANLLWSSSRSADIPSPDHPASLNYTDDTTSITADVLAVHDAARGPGRDFLPTSTTRLRLPRVNLGSAPIKLGEPSPQTTIFRNTPQQPLLQNQKQSIQRTTPNTMPTAKEYLEALPYPRIPSWQAAVYYAISSAIVIGLGILTESHIITTLCKWPSQEYHKSRRSRKFTRASAVWNGMVIFNVFCWNDVMRTCSRCEVWWAAWLAVFSILLWAGTILAGSAIARRWAPEQVSLGGVVERRQRINAEKKADASGVSEQECKDEKQPLLGKEAFVSYGTEKECNTDVEPAFHDWSIYTNDQRAES</sequence>
<comment type="caution">
    <text evidence="3">The sequence shown here is derived from an EMBL/GenBank/DDBJ whole genome shotgun (WGS) entry which is preliminary data.</text>
</comment>
<feature type="compositionally biased region" description="Polar residues" evidence="1">
    <location>
        <begin position="1"/>
        <end position="17"/>
    </location>
</feature>
<gene>
    <name evidence="3" type="ORF">LTR97_001660</name>
</gene>
<feature type="region of interest" description="Disordered" evidence="1">
    <location>
        <begin position="1"/>
        <end position="35"/>
    </location>
</feature>